<evidence type="ECO:0000313" key="4">
    <source>
        <dbReference type="EMBL" id="KAK1637267.1"/>
    </source>
</evidence>
<dbReference type="Gene3D" id="3.30.160.60">
    <property type="entry name" value="Classic Zinc Finger"/>
    <property type="match status" value="1"/>
</dbReference>
<keyword evidence="1" id="KW-0479">Metal-binding</keyword>
<gene>
    <name evidence="4" type="ORF">BDP81DRAFT_427067</name>
</gene>
<feature type="domain" description="C2H2-type" evidence="3">
    <location>
        <begin position="12"/>
        <end position="37"/>
    </location>
</feature>
<keyword evidence="5" id="KW-1185">Reference proteome</keyword>
<comment type="caution">
    <text evidence="4">The sequence shown here is derived from an EMBL/GenBank/DDBJ whole genome shotgun (WGS) entry which is preliminary data.</text>
</comment>
<evidence type="ECO:0000259" key="3">
    <source>
        <dbReference type="PROSITE" id="PS50157"/>
    </source>
</evidence>
<protein>
    <recommendedName>
        <fullName evidence="3">C2H2-type domain-containing protein</fullName>
    </recommendedName>
</protein>
<proteinExistence type="predicted"/>
<reference evidence="4" key="1">
    <citation type="submission" date="2021-06" db="EMBL/GenBank/DDBJ databases">
        <title>Comparative genomics, transcriptomics and evolutionary studies reveal genomic signatures of adaptation to plant cell wall in hemibiotrophic fungi.</title>
        <authorList>
            <consortium name="DOE Joint Genome Institute"/>
            <person name="Baroncelli R."/>
            <person name="Diaz J.F."/>
            <person name="Benocci T."/>
            <person name="Peng M."/>
            <person name="Battaglia E."/>
            <person name="Haridas S."/>
            <person name="Andreopoulos W."/>
            <person name="Labutti K."/>
            <person name="Pangilinan J."/>
            <person name="Floch G.L."/>
            <person name="Makela M.R."/>
            <person name="Henrissat B."/>
            <person name="Grigoriev I.V."/>
            <person name="Crouch J.A."/>
            <person name="De Vries R.P."/>
            <person name="Sukno S.A."/>
            <person name="Thon M.R."/>
        </authorList>
    </citation>
    <scope>NUCLEOTIDE SEQUENCE</scope>
    <source>
        <strain evidence="4">CBS 102054</strain>
    </source>
</reference>
<dbReference type="InterPro" id="IPR013087">
    <property type="entry name" value="Znf_C2H2_type"/>
</dbReference>
<dbReference type="EMBL" id="JAHMHQ010000009">
    <property type="protein sequence ID" value="KAK1637267.1"/>
    <property type="molecule type" value="Genomic_DNA"/>
</dbReference>
<dbReference type="PROSITE" id="PS00028">
    <property type="entry name" value="ZINC_FINGER_C2H2_1"/>
    <property type="match status" value="1"/>
</dbReference>
<name>A0AAJ0EEP1_9PEZI</name>
<evidence type="ECO:0000313" key="5">
    <source>
        <dbReference type="Proteomes" id="UP001243989"/>
    </source>
</evidence>
<dbReference type="GeneID" id="85475192"/>
<accession>A0AAJ0EEP1</accession>
<organism evidence="4 5">
    <name type="scientific">Colletotrichum phormii</name>
    <dbReference type="NCBI Taxonomy" id="359342"/>
    <lineage>
        <taxon>Eukaryota</taxon>
        <taxon>Fungi</taxon>
        <taxon>Dikarya</taxon>
        <taxon>Ascomycota</taxon>
        <taxon>Pezizomycotina</taxon>
        <taxon>Sordariomycetes</taxon>
        <taxon>Hypocreomycetidae</taxon>
        <taxon>Glomerellales</taxon>
        <taxon>Glomerellaceae</taxon>
        <taxon>Colletotrichum</taxon>
        <taxon>Colletotrichum acutatum species complex</taxon>
    </lineage>
</organism>
<dbReference type="SUPFAM" id="SSF57667">
    <property type="entry name" value="beta-beta-alpha zinc fingers"/>
    <property type="match status" value="1"/>
</dbReference>
<dbReference type="PROSITE" id="PS50157">
    <property type="entry name" value="ZINC_FINGER_C2H2_2"/>
    <property type="match status" value="1"/>
</dbReference>
<feature type="region of interest" description="Disordered" evidence="2">
    <location>
        <begin position="1"/>
        <end position="30"/>
    </location>
</feature>
<dbReference type="Proteomes" id="UP001243989">
    <property type="component" value="Unassembled WGS sequence"/>
</dbReference>
<dbReference type="SMART" id="SM00355">
    <property type="entry name" value="ZnF_C2H2"/>
    <property type="match status" value="1"/>
</dbReference>
<dbReference type="GO" id="GO:0008270">
    <property type="term" value="F:zinc ion binding"/>
    <property type="evidence" value="ECO:0007669"/>
    <property type="project" value="UniProtKB-KW"/>
</dbReference>
<dbReference type="InterPro" id="IPR036236">
    <property type="entry name" value="Znf_C2H2_sf"/>
</dbReference>
<dbReference type="AlphaFoldDB" id="A0AAJ0EEP1"/>
<keyword evidence="1" id="KW-0863">Zinc-finger</keyword>
<evidence type="ECO:0000256" key="1">
    <source>
        <dbReference type="PROSITE-ProRule" id="PRU00042"/>
    </source>
</evidence>
<dbReference type="RefSeq" id="XP_060445874.1">
    <property type="nucleotide sequence ID" value="XM_060590330.1"/>
</dbReference>
<dbReference type="Pfam" id="PF00096">
    <property type="entry name" value="zf-C2H2"/>
    <property type="match status" value="1"/>
</dbReference>
<keyword evidence="1" id="KW-0862">Zinc</keyword>
<sequence>MPVAGNKKATKSRCQEPGCDRTFSSPSNLTRHINSKHREAVHMSCGKHFPNHKSNIKRHQETCGCEVLVQPTIPAGENDFGLDDTSLSMVWGANLFDPTGSSPDSFF</sequence>
<evidence type="ECO:0000256" key="2">
    <source>
        <dbReference type="SAM" id="MobiDB-lite"/>
    </source>
</evidence>